<evidence type="ECO:0000256" key="3">
    <source>
        <dbReference type="SAM" id="SignalP"/>
    </source>
</evidence>
<keyword evidence="3" id="KW-0732">Signal</keyword>
<feature type="region of interest" description="Disordered" evidence="1">
    <location>
        <begin position="375"/>
        <end position="412"/>
    </location>
</feature>
<feature type="compositionally biased region" description="Polar residues" evidence="1">
    <location>
        <begin position="381"/>
        <end position="391"/>
    </location>
</feature>
<evidence type="ECO:0000313" key="4">
    <source>
        <dbReference type="EMBL" id="PIK51727.1"/>
    </source>
</evidence>
<feature type="signal peptide" evidence="3">
    <location>
        <begin position="1"/>
        <end position="22"/>
    </location>
</feature>
<keyword evidence="2" id="KW-0472">Membrane</keyword>
<keyword evidence="2" id="KW-0812">Transmembrane</keyword>
<proteinExistence type="predicted"/>
<keyword evidence="5" id="KW-1185">Reference proteome</keyword>
<name>A0A2G8KUQ1_STIJA</name>
<comment type="caution">
    <text evidence="4">The sequence shown here is derived from an EMBL/GenBank/DDBJ whole genome shotgun (WGS) entry which is preliminary data.</text>
</comment>
<organism evidence="4 5">
    <name type="scientific">Stichopus japonicus</name>
    <name type="common">Sea cucumber</name>
    <dbReference type="NCBI Taxonomy" id="307972"/>
    <lineage>
        <taxon>Eukaryota</taxon>
        <taxon>Metazoa</taxon>
        <taxon>Echinodermata</taxon>
        <taxon>Eleutherozoa</taxon>
        <taxon>Echinozoa</taxon>
        <taxon>Holothuroidea</taxon>
        <taxon>Aspidochirotacea</taxon>
        <taxon>Aspidochirotida</taxon>
        <taxon>Stichopodidae</taxon>
        <taxon>Apostichopus</taxon>
    </lineage>
</organism>
<keyword evidence="2" id="KW-1133">Transmembrane helix</keyword>
<dbReference type="Proteomes" id="UP000230750">
    <property type="component" value="Unassembled WGS sequence"/>
</dbReference>
<gene>
    <name evidence="4" type="ORF">BSL78_11400</name>
</gene>
<reference evidence="4 5" key="1">
    <citation type="journal article" date="2017" name="PLoS Biol.">
        <title>The sea cucumber genome provides insights into morphological evolution and visceral regeneration.</title>
        <authorList>
            <person name="Zhang X."/>
            <person name="Sun L."/>
            <person name="Yuan J."/>
            <person name="Sun Y."/>
            <person name="Gao Y."/>
            <person name="Zhang L."/>
            <person name="Li S."/>
            <person name="Dai H."/>
            <person name="Hamel J.F."/>
            <person name="Liu C."/>
            <person name="Yu Y."/>
            <person name="Liu S."/>
            <person name="Lin W."/>
            <person name="Guo K."/>
            <person name="Jin S."/>
            <person name="Xu P."/>
            <person name="Storey K.B."/>
            <person name="Huan P."/>
            <person name="Zhang T."/>
            <person name="Zhou Y."/>
            <person name="Zhang J."/>
            <person name="Lin C."/>
            <person name="Li X."/>
            <person name="Xing L."/>
            <person name="Huo D."/>
            <person name="Sun M."/>
            <person name="Wang L."/>
            <person name="Mercier A."/>
            <person name="Li F."/>
            <person name="Yang H."/>
            <person name="Xiang J."/>
        </authorList>
    </citation>
    <scope>NUCLEOTIDE SEQUENCE [LARGE SCALE GENOMIC DNA]</scope>
    <source>
        <strain evidence="4">Shaxun</strain>
        <tissue evidence="4">Muscle</tissue>
    </source>
</reference>
<evidence type="ECO:0000256" key="2">
    <source>
        <dbReference type="SAM" id="Phobius"/>
    </source>
</evidence>
<evidence type="ECO:0000256" key="1">
    <source>
        <dbReference type="SAM" id="MobiDB-lite"/>
    </source>
</evidence>
<dbReference type="EMBL" id="MRZV01000359">
    <property type="protein sequence ID" value="PIK51727.1"/>
    <property type="molecule type" value="Genomic_DNA"/>
</dbReference>
<dbReference type="AlphaFoldDB" id="A0A2G8KUQ1"/>
<feature type="chain" id="PRO_5013768862" evidence="3">
    <location>
        <begin position="23"/>
        <end position="412"/>
    </location>
</feature>
<accession>A0A2G8KUQ1</accession>
<feature type="transmembrane region" description="Helical" evidence="2">
    <location>
        <begin position="180"/>
        <end position="199"/>
    </location>
</feature>
<evidence type="ECO:0000313" key="5">
    <source>
        <dbReference type="Proteomes" id="UP000230750"/>
    </source>
</evidence>
<sequence length="412" mass="46177">MAMFRSPIITVLLLALINITFGKLMDFNVDQSAYCLEVTTNVTLTCGQQDMALTLGNGDTIEPGTNRPNRLLTGSHTSNSCDEKLFAVNGRNNDIRLYSCFTDGKVTFIFQSFSSSENNEQVDYSFIDCYVDNLKSRYWEFTNFSHYVAELDGSHASLKCGPVDEGQMKLVCENSVVKPWVVILLLSGFIASVMLNVCFCCRTMKLRKVTNMPEHAVGRTYGTTGVEQTSNMSDNQVNCGYTGLCKVSQQNTDYTLLAKANILPKSETQNKSQDPSDVVADQLATLRNGTTNESQDLCNRSNRRRTMSASADRVSALESSWTYEIIKNDPDTRPPTYLDIEDDSEFDVSYDYTEDVVKIGMLDRLDNLTNEEYVNDRIGQKGNNPRRQNGISECESKPHNYQRPKKAPPPPP</sequence>
<protein>
    <submittedName>
        <fullName evidence="4">Uncharacterized protein</fullName>
    </submittedName>
</protein>